<feature type="signal peptide" evidence="3">
    <location>
        <begin position="1"/>
        <end position="31"/>
    </location>
</feature>
<dbReference type="InterPro" id="IPR025287">
    <property type="entry name" value="WAK_GUB"/>
</dbReference>
<name>A0ABD1L3P0_9FABA</name>
<dbReference type="AlphaFoldDB" id="A0ABD1L3P0"/>
<dbReference type="Proteomes" id="UP001603857">
    <property type="component" value="Unassembled WGS sequence"/>
</dbReference>
<proteinExistence type="predicted"/>
<comment type="caution">
    <text evidence="5">The sequence shown here is derived from an EMBL/GenBank/DDBJ whole genome shotgun (WGS) entry which is preliminary data.</text>
</comment>
<keyword evidence="6" id="KW-1185">Reference proteome</keyword>
<sequence>MILMPSFHRCSQSAVSIMVIIIVVFQQSCSAKHGQSCVPSSCGNIGNISYPFRLKGDSRGCGLRRYELDCVNNVTLFTLFSGKYHVLDINYTGYQIQLTDAGVVEDTACSIPRNFLNQRSLSFYDGDDRLTLEENISSTVFLNCTNPVTDDPRYVDVNGGGCDSGGNIYAVLNRNREFTFTDIKAGCRLKAATFANWTHGRNVSYADIRKWLHDGFRMSWLSTVACRDLCGSDFSLCSLNETTGQVQCEALNLCYIFEDIRVNCGN</sequence>
<feature type="domain" description="Wall-associated receptor kinase galacturonan-binding" evidence="4">
    <location>
        <begin position="37"/>
        <end position="100"/>
    </location>
</feature>
<dbReference type="EMBL" id="JBGMDY010000011">
    <property type="protein sequence ID" value="KAL2318126.1"/>
    <property type="molecule type" value="Genomic_DNA"/>
</dbReference>
<gene>
    <name evidence="5" type="ORF">Fmac_032002</name>
</gene>
<evidence type="ECO:0000313" key="6">
    <source>
        <dbReference type="Proteomes" id="UP001603857"/>
    </source>
</evidence>
<reference evidence="5 6" key="1">
    <citation type="submission" date="2024-08" db="EMBL/GenBank/DDBJ databases">
        <title>Insights into the chromosomal genome structure of Flemingia macrophylla.</title>
        <authorList>
            <person name="Ding Y."/>
            <person name="Zhao Y."/>
            <person name="Bi W."/>
            <person name="Wu M."/>
            <person name="Zhao G."/>
            <person name="Gong Y."/>
            <person name="Li W."/>
            <person name="Zhang P."/>
        </authorList>
    </citation>
    <scope>NUCLEOTIDE SEQUENCE [LARGE SCALE GENOMIC DNA]</scope>
    <source>
        <strain evidence="5">DYQJB</strain>
        <tissue evidence="5">Leaf</tissue>
    </source>
</reference>
<keyword evidence="2 3" id="KW-0732">Signal</keyword>
<feature type="chain" id="PRO_5044797954" description="Wall-associated receptor kinase galacturonan-binding domain-containing protein" evidence="3">
    <location>
        <begin position="32"/>
        <end position="266"/>
    </location>
</feature>
<evidence type="ECO:0000313" key="5">
    <source>
        <dbReference type="EMBL" id="KAL2318126.1"/>
    </source>
</evidence>
<protein>
    <recommendedName>
        <fullName evidence="4">Wall-associated receptor kinase galacturonan-binding domain-containing protein</fullName>
    </recommendedName>
</protein>
<dbReference type="PANTHER" id="PTHR33138">
    <property type="entry name" value="OS01G0690200 PROTEIN"/>
    <property type="match status" value="1"/>
</dbReference>
<organism evidence="5 6">
    <name type="scientific">Flemingia macrophylla</name>
    <dbReference type="NCBI Taxonomy" id="520843"/>
    <lineage>
        <taxon>Eukaryota</taxon>
        <taxon>Viridiplantae</taxon>
        <taxon>Streptophyta</taxon>
        <taxon>Embryophyta</taxon>
        <taxon>Tracheophyta</taxon>
        <taxon>Spermatophyta</taxon>
        <taxon>Magnoliopsida</taxon>
        <taxon>eudicotyledons</taxon>
        <taxon>Gunneridae</taxon>
        <taxon>Pentapetalae</taxon>
        <taxon>rosids</taxon>
        <taxon>fabids</taxon>
        <taxon>Fabales</taxon>
        <taxon>Fabaceae</taxon>
        <taxon>Papilionoideae</taxon>
        <taxon>50 kb inversion clade</taxon>
        <taxon>NPAAA clade</taxon>
        <taxon>indigoferoid/millettioid clade</taxon>
        <taxon>Phaseoleae</taxon>
        <taxon>Flemingia</taxon>
    </lineage>
</organism>
<evidence type="ECO:0000256" key="1">
    <source>
        <dbReference type="ARBA" id="ARBA00004167"/>
    </source>
</evidence>
<comment type="subcellular location">
    <subcellularLocation>
        <location evidence="1">Membrane</location>
        <topology evidence="1">Single-pass membrane protein</topology>
    </subcellularLocation>
</comment>
<evidence type="ECO:0000259" key="4">
    <source>
        <dbReference type="Pfam" id="PF13947"/>
    </source>
</evidence>
<accession>A0ABD1L3P0</accession>
<evidence type="ECO:0000256" key="2">
    <source>
        <dbReference type="ARBA" id="ARBA00022729"/>
    </source>
</evidence>
<evidence type="ECO:0000256" key="3">
    <source>
        <dbReference type="SAM" id="SignalP"/>
    </source>
</evidence>
<dbReference type="GO" id="GO:0016020">
    <property type="term" value="C:membrane"/>
    <property type="evidence" value="ECO:0007669"/>
    <property type="project" value="UniProtKB-SubCell"/>
</dbReference>
<dbReference type="Pfam" id="PF13947">
    <property type="entry name" value="GUB_WAK_bind"/>
    <property type="match status" value="1"/>
</dbReference>
<dbReference type="PANTHER" id="PTHR33138:SF30">
    <property type="entry name" value="LEAF RUST 10 DISEASE-RESISTANCE LOCUS RECEPTOR-LIKE PROTEIN KINASE-LIKE 2.7"/>
    <property type="match status" value="1"/>
</dbReference>